<keyword evidence="2" id="KW-0732">Signal</keyword>
<gene>
    <name evidence="3" type="ORF">NDU88_007340</name>
</gene>
<sequence length="131" mass="13788">MVRVLSWSEGVADRLTHWPGFVSGLFRVAVALLFLADPAAAGLTHCGCGEEEGGCLLGDGSAGQREPGEDQISAQGRKERRAGCCCCRSRCCACDAPLLPGSGAVARPGQLQQASFEPVEEASSPAWRPWQ</sequence>
<evidence type="ECO:0000313" key="4">
    <source>
        <dbReference type="Proteomes" id="UP001066276"/>
    </source>
</evidence>
<comment type="caution">
    <text evidence="3">The sequence shown here is derived from an EMBL/GenBank/DDBJ whole genome shotgun (WGS) entry which is preliminary data.</text>
</comment>
<dbReference type="Proteomes" id="UP001066276">
    <property type="component" value="Chromosome 3_2"/>
</dbReference>
<keyword evidence="4" id="KW-1185">Reference proteome</keyword>
<dbReference type="AlphaFoldDB" id="A0AAV7U0Y8"/>
<dbReference type="EMBL" id="JANPWB010000006">
    <property type="protein sequence ID" value="KAJ1182145.1"/>
    <property type="molecule type" value="Genomic_DNA"/>
</dbReference>
<accession>A0AAV7U0Y8</accession>
<evidence type="ECO:0000256" key="1">
    <source>
        <dbReference type="SAM" id="MobiDB-lite"/>
    </source>
</evidence>
<reference evidence="3" key="1">
    <citation type="journal article" date="2022" name="bioRxiv">
        <title>Sequencing and chromosome-scale assembly of the giantPleurodeles waltlgenome.</title>
        <authorList>
            <person name="Brown T."/>
            <person name="Elewa A."/>
            <person name="Iarovenko S."/>
            <person name="Subramanian E."/>
            <person name="Araus A.J."/>
            <person name="Petzold A."/>
            <person name="Susuki M."/>
            <person name="Suzuki K.-i.T."/>
            <person name="Hayashi T."/>
            <person name="Toyoda A."/>
            <person name="Oliveira C."/>
            <person name="Osipova E."/>
            <person name="Leigh N.D."/>
            <person name="Simon A."/>
            <person name="Yun M.H."/>
        </authorList>
    </citation>
    <scope>NUCLEOTIDE SEQUENCE</scope>
    <source>
        <strain evidence="3">20211129_DDA</strain>
        <tissue evidence="3">Liver</tissue>
    </source>
</reference>
<evidence type="ECO:0000313" key="3">
    <source>
        <dbReference type="EMBL" id="KAJ1182145.1"/>
    </source>
</evidence>
<feature type="signal peptide" evidence="2">
    <location>
        <begin position="1"/>
        <end position="41"/>
    </location>
</feature>
<feature type="region of interest" description="Disordered" evidence="1">
    <location>
        <begin position="110"/>
        <end position="131"/>
    </location>
</feature>
<proteinExistence type="predicted"/>
<evidence type="ECO:0000256" key="2">
    <source>
        <dbReference type="SAM" id="SignalP"/>
    </source>
</evidence>
<protein>
    <submittedName>
        <fullName evidence="3">Uncharacterized protein</fullName>
    </submittedName>
</protein>
<name>A0AAV7U0Y8_PLEWA</name>
<organism evidence="3 4">
    <name type="scientific">Pleurodeles waltl</name>
    <name type="common">Iberian ribbed newt</name>
    <dbReference type="NCBI Taxonomy" id="8319"/>
    <lineage>
        <taxon>Eukaryota</taxon>
        <taxon>Metazoa</taxon>
        <taxon>Chordata</taxon>
        <taxon>Craniata</taxon>
        <taxon>Vertebrata</taxon>
        <taxon>Euteleostomi</taxon>
        <taxon>Amphibia</taxon>
        <taxon>Batrachia</taxon>
        <taxon>Caudata</taxon>
        <taxon>Salamandroidea</taxon>
        <taxon>Salamandridae</taxon>
        <taxon>Pleurodelinae</taxon>
        <taxon>Pleurodeles</taxon>
    </lineage>
</organism>
<feature type="chain" id="PRO_5043933506" evidence="2">
    <location>
        <begin position="42"/>
        <end position="131"/>
    </location>
</feature>